<accession>A0A645H3X1</accession>
<dbReference type="GO" id="GO:0047046">
    <property type="term" value="F:homoisocitrate dehydrogenase activity"/>
    <property type="evidence" value="ECO:0007669"/>
    <property type="project" value="UniProtKB-EC"/>
</dbReference>
<dbReference type="Pfam" id="PF00180">
    <property type="entry name" value="Iso_dh"/>
    <property type="match status" value="1"/>
</dbReference>
<keyword evidence="2 4" id="KW-0560">Oxidoreductase</keyword>
<dbReference type="GO" id="GO:0006102">
    <property type="term" value="P:isocitrate metabolic process"/>
    <property type="evidence" value="ECO:0007669"/>
    <property type="project" value="TreeGrafter"/>
</dbReference>
<dbReference type="PANTHER" id="PTHR11835">
    <property type="entry name" value="DECARBOXYLATING DEHYDROGENASES-ISOCITRATE, ISOPROPYLMALATE, TARTRATE"/>
    <property type="match status" value="1"/>
</dbReference>
<protein>
    <submittedName>
        <fullName evidence="4">Homoisocitrate dehydrogenase</fullName>
        <ecNumber evidence="4">1.1.1.87</ecNumber>
    </submittedName>
</protein>
<dbReference type="PANTHER" id="PTHR11835:SF34">
    <property type="entry name" value="ISOCITRATE DEHYDROGENASE [NAD] SUBUNIT ALPHA, MITOCHONDRIAL"/>
    <property type="match status" value="1"/>
</dbReference>
<evidence type="ECO:0000256" key="2">
    <source>
        <dbReference type="ARBA" id="ARBA00023002"/>
    </source>
</evidence>
<feature type="domain" description="Isopropylmalate dehydrogenase-like" evidence="3">
    <location>
        <begin position="1"/>
        <end position="154"/>
    </location>
</feature>
<comment type="caution">
    <text evidence="4">The sequence shown here is derived from an EMBL/GenBank/DDBJ whole genome shotgun (WGS) entry which is preliminary data.</text>
</comment>
<dbReference type="EC" id="1.1.1.87" evidence="4"/>
<sequence length="161" mass="17017">MKLSDGLFLSSVRSVAGKFPDIQYEEVIADGLFMNMVMNPQDYDVLVLPNLYGDLLSEMSAGLVGGLGVVPGVNIGVEAAVFEPTHGTALDIAGQGIANPTAAILCGVMLLRHLGEKAAAERIYNSVSRVIKDGKHVTRDLGGTVSTLDMTKAIIDNLSDR</sequence>
<dbReference type="GO" id="GO:0006099">
    <property type="term" value="P:tricarboxylic acid cycle"/>
    <property type="evidence" value="ECO:0007669"/>
    <property type="project" value="TreeGrafter"/>
</dbReference>
<name>A0A645H3X1_9ZZZZ</name>
<dbReference type="SMART" id="SM01329">
    <property type="entry name" value="Iso_dh"/>
    <property type="match status" value="1"/>
</dbReference>
<dbReference type="InterPro" id="IPR024084">
    <property type="entry name" value="IsoPropMal-DH-like_dom"/>
</dbReference>
<dbReference type="GO" id="GO:0004449">
    <property type="term" value="F:isocitrate dehydrogenase (NAD+) activity"/>
    <property type="evidence" value="ECO:0007669"/>
    <property type="project" value="TreeGrafter"/>
</dbReference>
<reference evidence="4" key="1">
    <citation type="submission" date="2019-08" db="EMBL/GenBank/DDBJ databases">
        <authorList>
            <person name="Kucharzyk K."/>
            <person name="Murdoch R.W."/>
            <person name="Higgins S."/>
            <person name="Loffler F."/>
        </authorList>
    </citation>
    <scope>NUCLEOTIDE SEQUENCE</scope>
</reference>
<organism evidence="4">
    <name type="scientific">bioreactor metagenome</name>
    <dbReference type="NCBI Taxonomy" id="1076179"/>
    <lineage>
        <taxon>unclassified sequences</taxon>
        <taxon>metagenomes</taxon>
        <taxon>ecological metagenomes</taxon>
    </lineage>
</organism>
<evidence type="ECO:0000259" key="3">
    <source>
        <dbReference type="SMART" id="SM01329"/>
    </source>
</evidence>
<gene>
    <name evidence="4" type="primary">hicd_12</name>
    <name evidence="4" type="ORF">SDC9_180515</name>
</gene>
<dbReference type="Gene3D" id="3.40.718.10">
    <property type="entry name" value="Isopropylmalate Dehydrogenase"/>
    <property type="match status" value="1"/>
</dbReference>
<dbReference type="EMBL" id="VSSQ01085339">
    <property type="protein sequence ID" value="MPN33032.1"/>
    <property type="molecule type" value="Genomic_DNA"/>
</dbReference>
<evidence type="ECO:0000313" key="4">
    <source>
        <dbReference type="EMBL" id="MPN33032.1"/>
    </source>
</evidence>
<proteinExistence type="inferred from homology"/>
<comment type="similarity">
    <text evidence="1">Belongs to the isocitrate and isopropylmalate dehydrogenases family.</text>
</comment>
<dbReference type="AlphaFoldDB" id="A0A645H3X1"/>
<dbReference type="SUPFAM" id="SSF53659">
    <property type="entry name" value="Isocitrate/Isopropylmalate dehydrogenase-like"/>
    <property type="match status" value="1"/>
</dbReference>
<evidence type="ECO:0000256" key="1">
    <source>
        <dbReference type="ARBA" id="ARBA00007769"/>
    </source>
</evidence>